<keyword evidence="3 7" id="KW-0812">Transmembrane</keyword>
<evidence type="ECO:0000256" key="2">
    <source>
        <dbReference type="ARBA" id="ARBA00022475"/>
    </source>
</evidence>
<dbReference type="PANTHER" id="PTHR30572">
    <property type="entry name" value="MEMBRANE COMPONENT OF TRANSPORTER-RELATED"/>
    <property type="match status" value="1"/>
</dbReference>
<evidence type="ECO:0000256" key="6">
    <source>
        <dbReference type="ARBA" id="ARBA00038076"/>
    </source>
</evidence>
<dbReference type="InterPro" id="IPR003838">
    <property type="entry name" value="ABC3_permease_C"/>
</dbReference>
<sequence length="246" mass="25938">MSFSSLLNALLLLVLVVWLGYRQSTWRPIRSGRMWRMPILLGIAGVAVLAQTVDRITALDVIALTVEAAISLGVGAAMGWIARIRPVAQPSARRAGASLESRTGWWGMALWLVLNAFAVIALLAASFGIVNTLLMSVHERTREIGLMKAMGMSSGRVFTLFSIEAAFIGFLGSAIGAGIGMIAGTAISGALSRGLFADLAGLQLIAFDPLSIVTIILVVMAIAFLAGTLPAARAARADPVTSLRYE</sequence>
<keyword evidence="10" id="KW-1185">Reference proteome</keyword>
<feature type="transmembrane region" description="Helical" evidence="7">
    <location>
        <begin position="104"/>
        <end position="137"/>
    </location>
</feature>
<evidence type="ECO:0000256" key="5">
    <source>
        <dbReference type="ARBA" id="ARBA00023136"/>
    </source>
</evidence>
<feature type="transmembrane region" description="Helical" evidence="7">
    <location>
        <begin position="32"/>
        <end position="50"/>
    </location>
</feature>
<evidence type="ECO:0000256" key="4">
    <source>
        <dbReference type="ARBA" id="ARBA00022989"/>
    </source>
</evidence>
<organism evidence="9 10">
    <name type="scientific">Microbacterium binotii</name>
    <dbReference type="NCBI Taxonomy" id="462710"/>
    <lineage>
        <taxon>Bacteria</taxon>
        <taxon>Bacillati</taxon>
        <taxon>Actinomycetota</taxon>
        <taxon>Actinomycetes</taxon>
        <taxon>Micrococcales</taxon>
        <taxon>Microbacteriaceae</taxon>
        <taxon>Microbacterium</taxon>
    </lineage>
</organism>
<evidence type="ECO:0000256" key="1">
    <source>
        <dbReference type="ARBA" id="ARBA00004651"/>
    </source>
</evidence>
<feature type="domain" description="ABC3 transporter permease C-terminal" evidence="8">
    <location>
        <begin position="116"/>
        <end position="239"/>
    </location>
</feature>
<keyword evidence="4 7" id="KW-1133">Transmembrane helix</keyword>
<dbReference type="InterPro" id="IPR050250">
    <property type="entry name" value="Macrolide_Exporter_MacB"/>
</dbReference>
<evidence type="ECO:0000259" key="8">
    <source>
        <dbReference type="Pfam" id="PF02687"/>
    </source>
</evidence>
<feature type="transmembrane region" description="Helical" evidence="7">
    <location>
        <begin position="204"/>
        <end position="226"/>
    </location>
</feature>
<gene>
    <name evidence="9" type="ORF">GCM10009862_28930</name>
</gene>
<evidence type="ECO:0000256" key="3">
    <source>
        <dbReference type="ARBA" id="ARBA00022692"/>
    </source>
</evidence>
<comment type="subcellular location">
    <subcellularLocation>
        <location evidence="1">Cell membrane</location>
        <topology evidence="1">Multi-pass membrane protein</topology>
    </subcellularLocation>
</comment>
<keyword evidence="2" id="KW-1003">Cell membrane</keyword>
<evidence type="ECO:0000313" key="9">
    <source>
        <dbReference type="EMBL" id="GAA2588736.1"/>
    </source>
</evidence>
<comment type="caution">
    <text evidence="9">The sequence shown here is derived from an EMBL/GenBank/DDBJ whole genome shotgun (WGS) entry which is preliminary data.</text>
</comment>
<keyword evidence="5 7" id="KW-0472">Membrane</keyword>
<feature type="transmembrane region" description="Helical" evidence="7">
    <location>
        <begin position="158"/>
        <end position="184"/>
    </location>
</feature>
<dbReference type="Pfam" id="PF02687">
    <property type="entry name" value="FtsX"/>
    <property type="match status" value="1"/>
</dbReference>
<evidence type="ECO:0000313" key="10">
    <source>
        <dbReference type="Proteomes" id="UP001500274"/>
    </source>
</evidence>
<comment type="similarity">
    <text evidence="6">Belongs to the ABC-4 integral membrane protein family.</text>
</comment>
<name>A0ABP6BUV2_9MICO</name>
<protein>
    <recommendedName>
        <fullName evidence="8">ABC3 transporter permease C-terminal domain-containing protein</fullName>
    </recommendedName>
</protein>
<reference evidence="10" key="1">
    <citation type="journal article" date="2019" name="Int. J. Syst. Evol. Microbiol.">
        <title>The Global Catalogue of Microorganisms (GCM) 10K type strain sequencing project: providing services to taxonomists for standard genome sequencing and annotation.</title>
        <authorList>
            <consortium name="The Broad Institute Genomics Platform"/>
            <consortium name="The Broad Institute Genome Sequencing Center for Infectious Disease"/>
            <person name="Wu L."/>
            <person name="Ma J."/>
        </authorList>
    </citation>
    <scope>NUCLEOTIDE SEQUENCE [LARGE SCALE GENOMIC DNA]</scope>
    <source>
        <strain evidence="10">JCM 16365</strain>
    </source>
</reference>
<proteinExistence type="inferred from homology"/>
<accession>A0ABP6BUV2</accession>
<dbReference type="EMBL" id="BAAARI010000036">
    <property type="protein sequence ID" value="GAA2588736.1"/>
    <property type="molecule type" value="Genomic_DNA"/>
</dbReference>
<dbReference type="PANTHER" id="PTHR30572:SF4">
    <property type="entry name" value="ABC TRANSPORTER PERMEASE YTRF"/>
    <property type="match status" value="1"/>
</dbReference>
<dbReference type="Proteomes" id="UP001500274">
    <property type="component" value="Unassembled WGS sequence"/>
</dbReference>
<evidence type="ECO:0000256" key="7">
    <source>
        <dbReference type="SAM" id="Phobius"/>
    </source>
</evidence>
<feature type="transmembrane region" description="Helical" evidence="7">
    <location>
        <begin position="62"/>
        <end position="84"/>
    </location>
</feature>